<dbReference type="GO" id="GO:0046961">
    <property type="term" value="F:proton-transporting ATPase activity, rotational mechanism"/>
    <property type="evidence" value="ECO:0007669"/>
    <property type="project" value="InterPro"/>
</dbReference>
<dbReference type="EMBL" id="CP010802">
    <property type="protein sequence ID" value="ALC14890.1"/>
    <property type="molecule type" value="Genomic_DNA"/>
</dbReference>
<keyword evidence="5 8" id="KW-1133">Transmembrane helix</keyword>
<evidence type="ECO:0000256" key="8">
    <source>
        <dbReference type="SAM" id="Phobius"/>
    </source>
</evidence>
<reference evidence="9 10" key="1">
    <citation type="submission" date="2015-07" db="EMBL/GenBank/DDBJ databases">
        <title>Isolation and Genomic Characterization of a Novel Halophilic Metal-Reducing Deltaproteobacterium from the Deep Subsurface.</title>
        <authorList>
            <person name="Badalamenti J.P."/>
            <person name="Summers Z.M."/>
            <person name="Gralnick J.A."/>
            <person name="Bond D.R."/>
        </authorList>
    </citation>
    <scope>NUCLEOTIDE SEQUENCE [LARGE SCALE GENOMIC DNA]</scope>
    <source>
        <strain evidence="9 10">WTL</strain>
    </source>
</reference>
<keyword evidence="7 8" id="KW-0472">Membrane</keyword>
<dbReference type="Gene3D" id="1.20.1460.20">
    <property type="match status" value="1"/>
</dbReference>
<feature type="transmembrane region" description="Helical" evidence="8">
    <location>
        <begin position="444"/>
        <end position="472"/>
    </location>
</feature>
<dbReference type="KEGG" id="des:DSOUD_0089"/>
<dbReference type="InterPro" id="IPR002490">
    <property type="entry name" value="V-ATPase_116kDa_su"/>
</dbReference>
<evidence type="ECO:0000313" key="10">
    <source>
        <dbReference type="Proteomes" id="UP000057158"/>
    </source>
</evidence>
<keyword evidence="3" id="KW-0813">Transport</keyword>
<comment type="similarity">
    <text evidence="2">Belongs to the V-ATPase 116 kDa subunit family.</text>
</comment>
<keyword evidence="10" id="KW-1185">Reference proteome</keyword>
<accession>A0A0M4CXH0</accession>
<sequence>MIIRMSKVEIVGPKGHLLEVLQRLGEKGILQLNDELLPRAGEEPPVKALLPDRTTLAERTFFLGLQEEIRALLDLLPDLSVRDGYLSPLPVIDVIAPLAKKHLSFCREWSRSREVLDREMRELAAYETLLQTFEPLLQKAGGDTSIEFIGVTIKDPALIERFRRLAAEETAGRFELETARSDDGDLVGLIATEKKMAQRLRRALSDGQIPELTLPKPYSELPPAARGEALHARQQEVKEELVRLSEEEERFARRWLPIYRRVLQWLTERLALLEASAAVFETGMCFYIQGWTPAAEVAPLRDDLEARFRGEVLLSELAIREEDLDRVPVALQNPPYFKPFELLSRLLPLPRYTSFDPTPFLGLFFPLFFGMILGDIGYGLVLALLVALLLRLWPKRKNLTDAARILGVCAAYSLIFGVLFGEFFGDFGARRLGLQPILFERSQALLPLLYFSLSVGFAHILLGEILGVLAALNRHLRRQALLKVLGILFLLLLVALLAARLFPHPWLRDTHLILALLGISLLALFAGGLLAPLELLKSVGNIISYTRIMAIGLTSVLLAQIANRLGGMTGDVFAGILVAGLLHFFNLVLGVFAPTVHALRLHYVEFFSKFLEPGGRRFEPLDRLHP</sequence>
<dbReference type="RefSeq" id="WP_232426474.1">
    <property type="nucleotide sequence ID" value="NZ_CP010802.1"/>
</dbReference>
<dbReference type="Gene3D" id="3.30.70.2750">
    <property type="match status" value="1"/>
</dbReference>
<proteinExistence type="inferred from homology"/>
<dbReference type="Proteomes" id="UP000057158">
    <property type="component" value="Chromosome"/>
</dbReference>
<dbReference type="GO" id="GO:0033179">
    <property type="term" value="C:proton-transporting V-type ATPase, V0 domain"/>
    <property type="evidence" value="ECO:0007669"/>
    <property type="project" value="InterPro"/>
</dbReference>
<keyword evidence="4 8" id="KW-0812">Transmembrane</keyword>
<evidence type="ECO:0000256" key="6">
    <source>
        <dbReference type="ARBA" id="ARBA00023065"/>
    </source>
</evidence>
<evidence type="ECO:0000256" key="2">
    <source>
        <dbReference type="ARBA" id="ARBA00009904"/>
    </source>
</evidence>
<dbReference type="PANTHER" id="PTHR11629:SF63">
    <property type="entry name" value="V-TYPE PROTON ATPASE SUBUNIT A"/>
    <property type="match status" value="1"/>
</dbReference>
<gene>
    <name evidence="9" type="ORF">DSOUD_0089</name>
</gene>
<evidence type="ECO:0000313" key="9">
    <source>
        <dbReference type="EMBL" id="ALC14890.1"/>
    </source>
</evidence>
<evidence type="ECO:0000256" key="1">
    <source>
        <dbReference type="ARBA" id="ARBA00004141"/>
    </source>
</evidence>
<evidence type="ECO:0000256" key="4">
    <source>
        <dbReference type="ARBA" id="ARBA00022692"/>
    </source>
</evidence>
<comment type="subcellular location">
    <subcellularLocation>
        <location evidence="1">Membrane</location>
        <topology evidence="1">Multi-pass membrane protein</topology>
    </subcellularLocation>
</comment>
<protein>
    <submittedName>
        <fullName evidence="9">ATPase</fullName>
    </submittedName>
</protein>
<dbReference type="AlphaFoldDB" id="A0A0M4CXH0"/>
<dbReference type="GO" id="GO:0016471">
    <property type="term" value="C:vacuolar proton-transporting V-type ATPase complex"/>
    <property type="evidence" value="ECO:0007669"/>
    <property type="project" value="TreeGrafter"/>
</dbReference>
<feature type="transmembrane region" description="Helical" evidence="8">
    <location>
        <begin position="548"/>
        <end position="566"/>
    </location>
</feature>
<evidence type="ECO:0000256" key="7">
    <source>
        <dbReference type="ARBA" id="ARBA00023136"/>
    </source>
</evidence>
<feature type="transmembrane region" description="Helical" evidence="8">
    <location>
        <begin position="484"/>
        <end position="502"/>
    </location>
</feature>
<feature type="transmembrane region" description="Helical" evidence="8">
    <location>
        <begin position="572"/>
        <end position="593"/>
    </location>
</feature>
<name>A0A0M4CXH0_9BACT</name>
<dbReference type="PATRIC" id="fig|1603606.3.peg.99"/>
<feature type="transmembrane region" description="Helical" evidence="8">
    <location>
        <begin position="360"/>
        <end position="390"/>
    </location>
</feature>
<dbReference type="GO" id="GO:0007035">
    <property type="term" value="P:vacuolar acidification"/>
    <property type="evidence" value="ECO:0007669"/>
    <property type="project" value="TreeGrafter"/>
</dbReference>
<dbReference type="PANTHER" id="PTHR11629">
    <property type="entry name" value="VACUOLAR PROTON ATPASES"/>
    <property type="match status" value="1"/>
</dbReference>
<keyword evidence="6" id="KW-0406">Ion transport</keyword>
<dbReference type="GO" id="GO:0051117">
    <property type="term" value="F:ATPase binding"/>
    <property type="evidence" value="ECO:0007669"/>
    <property type="project" value="TreeGrafter"/>
</dbReference>
<organism evidence="9 10">
    <name type="scientific">Desulfuromonas soudanensis</name>
    <dbReference type="NCBI Taxonomy" id="1603606"/>
    <lineage>
        <taxon>Bacteria</taxon>
        <taxon>Pseudomonadati</taxon>
        <taxon>Thermodesulfobacteriota</taxon>
        <taxon>Desulfuromonadia</taxon>
        <taxon>Desulfuromonadales</taxon>
        <taxon>Desulfuromonadaceae</taxon>
        <taxon>Desulfuromonas</taxon>
    </lineage>
</organism>
<feature type="transmembrane region" description="Helical" evidence="8">
    <location>
        <begin position="514"/>
        <end position="536"/>
    </location>
</feature>
<evidence type="ECO:0000256" key="3">
    <source>
        <dbReference type="ARBA" id="ARBA00022448"/>
    </source>
</evidence>
<dbReference type="STRING" id="1603606.DSOUD_0089"/>
<dbReference type="Gene3D" id="3.30.70.2170">
    <property type="match status" value="1"/>
</dbReference>
<feature type="transmembrane region" description="Helical" evidence="8">
    <location>
        <begin position="402"/>
        <end position="424"/>
    </location>
</feature>
<evidence type="ECO:0000256" key="5">
    <source>
        <dbReference type="ARBA" id="ARBA00022989"/>
    </source>
</evidence>